<dbReference type="EMBL" id="CM037621">
    <property type="protein sequence ID" value="KAH8001911.1"/>
    <property type="molecule type" value="Genomic_DNA"/>
</dbReference>
<name>A0ACB8F9V4_9SAUR</name>
<keyword evidence="2" id="KW-1185">Reference proteome</keyword>
<sequence>MPHLLKMEEDTTLKKLILECSKPRLCAVGAHCGCTEDPSKNISYSEKNRPFCKTYLPLLHQSSVVALKKMELFGTGTKLVNFQRQLNAVQLSATILECIIKMCWKNSHVFVISSYSAMLKE</sequence>
<dbReference type="Proteomes" id="UP000827872">
    <property type="component" value="Linkage Group LG08"/>
</dbReference>
<organism evidence="1 2">
    <name type="scientific">Sphaerodactylus townsendi</name>
    <dbReference type="NCBI Taxonomy" id="933632"/>
    <lineage>
        <taxon>Eukaryota</taxon>
        <taxon>Metazoa</taxon>
        <taxon>Chordata</taxon>
        <taxon>Craniata</taxon>
        <taxon>Vertebrata</taxon>
        <taxon>Euteleostomi</taxon>
        <taxon>Lepidosauria</taxon>
        <taxon>Squamata</taxon>
        <taxon>Bifurcata</taxon>
        <taxon>Gekkota</taxon>
        <taxon>Sphaerodactylidae</taxon>
        <taxon>Sphaerodactylus</taxon>
    </lineage>
</organism>
<reference evidence="1" key="1">
    <citation type="submission" date="2021-08" db="EMBL/GenBank/DDBJ databases">
        <title>The first chromosome-level gecko genome reveals the dynamic sex chromosomes of Neotropical dwarf geckos (Sphaerodactylidae: Sphaerodactylus).</title>
        <authorList>
            <person name="Pinto B.J."/>
            <person name="Keating S.E."/>
            <person name="Gamble T."/>
        </authorList>
    </citation>
    <scope>NUCLEOTIDE SEQUENCE</scope>
    <source>
        <strain evidence="1">TG3544</strain>
    </source>
</reference>
<gene>
    <name evidence="1" type="ORF">K3G42_018289</name>
</gene>
<accession>A0ACB8F9V4</accession>
<comment type="caution">
    <text evidence="1">The sequence shown here is derived from an EMBL/GenBank/DDBJ whole genome shotgun (WGS) entry which is preliminary data.</text>
</comment>
<evidence type="ECO:0000313" key="2">
    <source>
        <dbReference type="Proteomes" id="UP000827872"/>
    </source>
</evidence>
<proteinExistence type="predicted"/>
<evidence type="ECO:0000313" key="1">
    <source>
        <dbReference type="EMBL" id="KAH8001911.1"/>
    </source>
</evidence>
<protein>
    <submittedName>
        <fullName evidence="1">Uncharacterized protein</fullName>
    </submittedName>
</protein>